<name>A0A2U1CGZ6_9BURK</name>
<evidence type="ECO:0000256" key="1">
    <source>
        <dbReference type="ARBA" id="ARBA00022801"/>
    </source>
</evidence>
<dbReference type="EMBL" id="QEKO01000012">
    <property type="protein sequence ID" value="PVY60188.1"/>
    <property type="molecule type" value="Genomic_DNA"/>
</dbReference>
<keyword evidence="4" id="KW-1185">Reference proteome</keyword>
<sequence>MQYTESEMEQQYRLDHLQPQRDFLPRWARQSELVRQSLDCQTDLAYGPGPRERMDFFPAAHAAQAPCLVFVHGGFWQKGDKSIYSFLAPSFVDQGISFLAISYDLCPSVRIAAIVAQVRRAADWLWSNGAQLGLDPGQLHIAGHSAGAHLSAMMTSNAWPGAVAPADLFKSATLISGIFDLGPLQHTEQRTPLQLDEATMISQSPIHLQPAGSTDRLVAYGALESNEFQSQSLRYAEALAQGAGRLEHYAIPGSHHFDVVDVLADPDSELCGRVMRLIKRNV</sequence>
<dbReference type="InterPro" id="IPR050300">
    <property type="entry name" value="GDXG_lipolytic_enzyme"/>
</dbReference>
<dbReference type="OrthoDB" id="9771666at2"/>
<evidence type="ECO:0000259" key="2">
    <source>
        <dbReference type="Pfam" id="PF20434"/>
    </source>
</evidence>
<dbReference type="AlphaFoldDB" id="A0A2U1CGZ6"/>
<keyword evidence="1" id="KW-0378">Hydrolase</keyword>
<proteinExistence type="predicted"/>
<dbReference type="GO" id="GO:0016787">
    <property type="term" value="F:hydrolase activity"/>
    <property type="evidence" value="ECO:0007669"/>
    <property type="project" value="UniProtKB-KW"/>
</dbReference>
<dbReference type="InterPro" id="IPR049492">
    <property type="entry name" value="BD-FAE-like_dom"/>
</dbReference>
<feature type="domain" description="BD-FAE-like" evidence="2">
    <location>
        <begin position="57"/>
        <end position="155"/>
    </location>
</feature>
<evidence type="ECO:0000313" key="4">
    <source>
        <dbReference type="Proteomes" id="UP000246145"/>
    </source>
</evidence>
<organism evidence="3 4">
    <name type="scientific">Pusillimonas noertemannii</name>
    <dbReference type="NCBI Taxonomy" id="305977"/>
    <lineage>
        <taxon>Bacteria</taxon>
        <taxon>Pseudomonadati</taxon>
        <taxon>Pseudomonadota</taxon>
        <taxon>Betaproteobacteria</taxon>
        <taxon>Burkholderiales</taxon>
        <taxon>Alcaligenaceae</taxon>
        <taxon>Pusillimonas</taxon>
    </lineage>
</organism>
<gene>
    <name evidence="3" type="ORF">C7440_3902</name>
</gene>
<dbReference type="PANTHER" id="PTHR48081:SF33">
    <property type="entry name" value="KYNURENINE FORMAMIDASE"/>
    <property type="match status" value="1"/>
</dbReference>
<dbReference type="SUPFAM" id="SSF53474">
    <property type="entry name" value="alpha/beta-Hydrolases"/>
    <property type="match status" value="1"/>
</dbReference>
<protein>
    <submittedName>
        <fullName evidence="3">Arylformamidase</fullName>
    </submittedName>
</protein>
<dbReference type="Pfam" id="PF20434">
    <property type="entry name" value="BD-FAE"/>
    <property type="match status" value="1"/>
</dbReference>
<comment type="caution">
    <text evidence="3">The sequence shown here is derived from an EMBL/GenBank/DDBJ whole genome shotgun (WGS) entry which is preliminary data.</text>
</comment>
<dbReference type="RefSeq" id="WP_116519640.1">
    <property type="nucleotide sequence ID" value="NZ_JACCEX010000002.1"/>
</dbReference>
<dbReference type="PANTHER" id="PTHR48081">
    <property type="entry name" value="AB HYDROLASE SUPERFAMILY PROTEIN C4A8.06C"/>
    <property type="match status" value="1"/>
</dbReference>
<dbReference type="Gene3D" id="3.40.50.1820">
    <property type="entry name" value="alpha/beta hydrolase"/>
    <property type="match status" value="1"/>
</dbReference>
<reference evidence="3 4" key="1">
    <citation type="submission" date="2018-04" db="EMBL/GenBank/DDBJ databases">
        <title>Genomic Encyclopedia of Type Strains, Phase IV (KMG-IV): sequencing the most valuable type-strain genomes for metagenomic binning, comparative biology and taxonomic classification.</title>
        <authorList>
            <person name="Goeker M."/>
        </authorList>
    </citation>
    <scope>NUCLEOTIDE SEQUENCE [LARGE SCALE GENOMIC DNA]</scope>
    <source>
        <strain evidence="3 4">DSM 10065</strain>
    </source>
</reference>
<dbReference type="InterPro" id="IPR029058">
    <property type="entry name" value="AB_hydrolase_fold"/>
</dbReference>
<evidence type="ECO:0000313" key="3">
    <source>
        <dbReference type="EMBL" id="PVY60188.1"/>
    </source>
</evidence>
<accession>A0A2U1CGZ6</accession>
<dbReference type="Proteomes" id="UP000246145">
    <property type="component" value="Unassembled WGS sequence"/>
</dbReference>